<dbReference type="Pfam" id="PF13229">
    <property type="entry name" value="Beta_helix"/>
    <property type="match status" value="1"/>
</dbReference>
<dbReference type="PANTHER" id="PTHR11319">
    <property type="entry name" value="G PROTEIN-COUPLED RECEPTOR-RELATED"/>
    <property type="match status" value="1"/>
</dbReference>
<dbReference type="InterPro" id="IPR012334">
    <property type="entry name" value="Pectin_lyas_fold"/>
</dbReference>
<comment type="caution">
    <text evidence="3">The sequence shown here is derived from an EMBL/GenBank/DDBJ whole genome shotgun (WGS) entry which is preliminary data.</text>
</comment>
<dbReference type="InterPro" id="IPR011050">
    <property type="entry name" value="Pectin_lyase_fold/virulence"/>
</dbReference>
<dbReference type="Proteomes" id="UP001190700">
    <property type="component" value="Unassembled WGS sequence"/>
</dbReference>
<feature type="domain" description="Right handed beta helix" evidence="2">
    <location>
        <begin position="611"/>
        <end position="761"/>
    </location>
</feature>
<dbReference type="InterPro" id="IPR039448">
    <property type="entry name" value="Beta_helix"/>
</dbReference>
<evidence type="ECO:0000313" key="3">
    <source>
        <dbReference type="EMBL" id="KAK3271541.1"/>
    </source>
</evidence>
<organism evidence="3 4">
    <name type="scientific">Cymbomonas tetramitiformis</name>
    <dbReference type="NCBI Taxonomy" id="36881"/>
    <lineage>
        <taxon>Eukaryota</taxon>
        <taxon>Viridiplantae</taxon>
        <taxon>Chlorophyta</taxon>
        <taxon>Pyramimonadophyceae</taxon>
        <taxon>Pyramimonadales</taxon>
        <taxon>Pyramimonadaceae</taxon>
        <taxon>Cymbomonas</taxon>
    </lineage>
</organism>
<keyword evidence="1" id="KW-0732">Signal</keyword>
<sequence>MPTLAGVFFIGFFSAQNFAALALEGIHTTRHSTRQAERGLLQSKEAGVCMKRLHDLQDSCHYSLVTSCCKALVNFTSSGCWCVPEVVREGGARLQSLAWLEEECKSSSDTAHRGEDEYSSFSCEASLPSGSTLVAEDFHQDGDSTGLPSTYAWEVLDFPHYVFNVTITHKGCNAYISIGAAEITLATWQLRLSHNGVLLYKAELNQPYAGIIVYGATDSSDGGRTFSGYGISLANRLRLIPFDMVLVEDSGSQSRGAREHVTGTVHEGTLRPTCNSLGACELQSDHTHKCICDAGAVTSGESCALPTEAQVYYVQPSELSEARKVSNKTMPQELGYVDDANYTVNVLGTDYNCTGTLQALSSIGISRCDEAAEVAASRGMGSVFTSEMEATLLASCALSCASMGADEVKEDPSQAPTTAEYVDDADYNASTGSLHAPFVDVLSALSATNASQSRALRLLPGSYSGTGNTNLYIGIGAPAGSSFRVFDLPLWPLEISSTRGSNHTVVDCMGLSFFMVVRGEAGWEGNVHLEGLTIQRCTMSDGIEFAMQFSNSIGEILMKDLVIRDCTGTMGVVYIYECTNVLVMSSIFARNWVRSDQRWNLPGVPDHSGLGGALYIKYSQAVIEGSTFTHNMADLRGGAIAAIGLAARLATEITLRDVVLKDNSAGRAGGGIYIYKASHTLLESVRLEKNALYGVDLSQARSGGALMVTSTQLEIRSAVFMGNRAYSSGGALRADAETDLQISDTVLKNNTCWGSGGALSVTSSSLSLMRSTVTGNQAEYNGGGLECIQSDIVMAESTVMDSNTAHNGGGMWVYSCEVTATGGSMTGNVAVKGGGAGQLSSKSQVHVDDWVWRRNAVSHGTGGALDVQEGSILHLTRNWLLGNAAPRGNGGGIFTLGMVNLTGSVVGNNTAAYGGAMSLQIDPGLSGLHGDLNTTLVTSVLNTSFEGNLALQDGAVFYLSASPQASNEMQPRLRSLEIHSNRADGGGSVLFADFGAHMSLPDCQGCVLGEDNRAAYSNLEGYATGVRKLYVAPHSQLETGGYPLQVPVLVDLVDLYNNTAVTADPSHILATISGVSRHACVLSGSVVVLSIDGVATFSNFILQALPGTSCTITLAKDIHIHTETTIDIRNCVQGEWFDGELATFIPSVPSP</sequence>
<name>A0AAE0G4R3_9CHLO</name>
<dbReference type="EMBL" id="LGRX02009622">
    <property type="protein sequence ID" value="KAK3271541.1"/>
    <property type="molecule type" value="Genomic_DNA"/>
</dbReference>
<feature type="signal peptide" evidence="1">
    <location>
        <begin position="1"/>
        <end position="19"/>
    </location>
</feature>
<gene>
    <name evidence="3" type="ORF">CYMTET_20121</name>
</gene>
<protein>
    <recommendedName>
        <fullName evidence="2">Right handed beta helix domain-containing protein</fullName>
    </recommendedName>
</protein>
<accession>A0AAE0G4R3</accession>
<dbReference type="SUPFAM" id="SSF51126">
    <property type="entry name" value="Pectin lyase-like"/>
    <property type="match status" value="2"/>
</dbReference>
<evidence type="ECO:0000259" key="2">
    <source>
        <dbReference type="Pfam" id="PF13229"/>
    </source>
</evidence>
<dbReference type="AlphaFoldDB" id="A0AAE0G4R3"/>
<dbReference type="InterPro" id="IPR006626">
    <property type="entry name" value="PbH1"/>
</dbReference>
<feature type="chain" id="PRO_5042181534" description="Right handed beta helix domain-containing protein" evidence="1">
    <location>
        <begin position="20"/>
        <end position="1151"/>
    </location>
</feature>
<dbReference type="SMART" id="SM00710">
    <property type="entry name" value="PbH1"/>
    <property type="match status" value="5"/>
</dbReference>
<evidence type="ECO:0000313" key="4">
    <source>
        <dbReference type="Proteomes" id="UP001190700"/>
    </source>
</evidence>
<evidence type="ECO:0000256" key="1">
    <source>
        <dbReference type="SAM" id="SignalP"/>
    </source>
</evidence>
<dbReference type="Gene3D" id="2.160.20.10">
    <property type="entry name" value="Single-stranded right-handed beta-helix, Pectin lyase-like"/>
    <property type="match status" value="1"/>
</dbReference>
<keyword evidence="4" id="KW-1185">Reference proteome</keyword>
<proteinExistence type="predicted"/>
<dbReference type="PANTHER" id="PTHR11319:SF35">
    <property type="entry name" value="OUTER MEMBRANE PROTEIN PMPC-RELATED"/>
    <property type="match status" value="1"/>
</dbReference>
<reference evidence="3 4" key="1">
    <citation type="journal article" date="2015" name="Genome Biol. Evol.">
        <title>Comparative Genomics of a Bacterivorous Green Alga Reveals Evolutionary Causalities and Consequences of Phago-Mixotrophic Mode of Nutrition.</title>
        <authorList>
            <person name="Burns J.A."/>
            <person name="Paasch A."/>
            <person name="Narechania A."/>
            <person name="Kim E."/>
        </authorList>
    </citation>
    <scope>NUCLEOTIDE SEQUENCE [LARGE SCALE GENOMIC DNA]</scope>
    <source>
        <strain evidence="3 4">PLY_AMNH</strain>
    </source>
</reference>